<keyword evidence="3" id="KW-1185">Reference proteome</keyword>
<proteinExistence type="predicted"/>
<keyword evidence="1" id="KW-0812">Transmembrane</keyword>
<dbReference type="OrthoDB" id="678343at2759"/>
<feature type="transmembrane region" description="Helical" evidence="1">
    <location>
        <begin position="51"/>
        <end position="71"/>
    </location>
</feature>
<evidence type="ECO:0000313" key="2">
    <source>
        <dbReference type="EMBL" id="PWA41305.1"/>
    </source>
</evidence>
<dbReference type="InterPro" id="IPR052222">
    <property type="entry name" value="DESIGUAL"/>
</dbReference>
<dbReference type="STRING" id="35608.A0A2U1KX23"/>
<evidence type="ECO:0000256" key="1">
    <source>
        <dbReference type="SAM" id="Phobius"/>
    </source>
</evidence>
<feature type="transmembrane region" description="Helical" evidence="1">
    <location>
        <begin position="7"/>
        <end position="26"/>
    </location>
</feature>
<comment type="caution">
    <text evidence="2">The sequence shown here is derived from an EMBL/GenBank/DDBJ whole genome shotgun (WGS) entry which is preliminary data.</text>
</comment>
<keyword evidence="1" id="KW-0472">Membrane</keyword>
<protein>
    <submittedName>
        <fullName evidence="2">Uncharacterized protein</fullName>
    </submittedName>
</protein>
<dbReference type="EMBL" id="PKPP01013171">
    <property type="protein sequence ID" value="PWA41305.1"/>
    <property type="molecule type" value="Genomic_DNA"/>
</dbReference>
<name>A0A2U1KX23_ARTAN</name>
<reference evidence="2 3" key="1">
    <citation type="journal article" date="2018" name="Mol. Plant">
        <title>The genome of Artemisia annua provides insight into the evolution of Asteraceae family and artemisinin biosynthesis.</title>
        <authorList>
            <person name="Shen Q."/>
            <person name="Zhang L."/>
            <person name="Liao Z."/>
            <person name="Wang S."/>
            <person name="Yan T."/>
            <person name="Shi P."/>
            <person name="Liu M."/>
            <person name="Fu X."/>
            <person name="Pan Q."/>
            <person name="Wang Y."/>
            <person name="Lv Z."/>
            <person name="Lu X."/>
            <person name="Zhang F."/>
            <person name="Jiang W."/>
            <person name="Ma Y."/>
            <person name="Chen M."/>
            <person name="Hao X."/>
            <person name="Li L."/>
            <person name="Tang Y."/>
            <person name="Lv G."/>
            <person name="Zhou Y."/>
            <person name="Sun X."/>
            <person name="Brodelius P.E."/>
            <person name="Rose J.K.C."/>
            <person name="Tang K."/>
        </authorList>
    </citation>
    <scope>NUCLEOTIDE SEQUENCE [LARGE SCALE GENOMIC DNA]</scope>
    <source>
        <strain evidence="3">cv. Huhao1</strain>
        <tissue evidence="2">Leaf</tissue>
    </source>
</reference>
<accession>A0A2U1KX23</accession>
<evidence type="ECO:0000313" key="3">
    <source>
        <dbReference type="Proteomes" id="UP000245207"/>
    </source>
</evidence>
<dbReference type="AlphaFoldDB" id="A0A2U1KX23"/>
<organism evidence="2 3">
    <name type="scientific">Artemisia annua</name>
    <name type="common">Sweet wormwood</name>
    <dbReference type="NCBI Taxonomy" id="35608"/>
    <lineage>
        <taxon>Eukaryota</taxon>
        <taxon>Viridiplantae</taxon>
        <taxon>Streptophyta</taxon>
        <taxon>Embryophyta</taxon>
        <taxon>Tracheophyta</taxon>
        <taxon>Spermatophyta</taxon>
        <taxon>Magnoliopsida</taxon>
        <taxon>eudicotyledons</taxon>
        <taxon>Gunneridae</taxon>
        <taxon>Pentapetalae</taxon>
        <taxon>asterids</taxon>
        <taxon>campanulids</taxon>
        <taxon>Asterales</taxon>
        <taxon>Asteraceae</taxon>
        <taxon>Asteroideae</taxon>
        <taxon>Anthemideae</taxon>
        <taxon>Artemisiinae</taxon>
        <taxon>Artemisia</taxon>
    </lineage>
</organism>
<sequence length="202" mass="21679">MESKKVLFCVVVGVLGIISAIVGFVGEATRVKGSELRFITLDDAIYCTYPIRPTLSLAIIGIVIATVVAVVQFSRAVSGSKLRSCYVLKPGIFAVGAIFALFSAIFAIAAYITVSGAPQTTTNPPVVGIPVGANFDPERNPLNVYHPASIDVKAYVRRMGERETKDAISFAYDTFGLTKPKLISTVTIHIGTIPYCWLHSAH</sequence>
<feature type="transmembrane region" description="Helical" evidence="1">
    <location>
        <begin position="92"/>
        <end position="114"/>
    </location>
</feature>
<dbReference type="Proteomes" id="UP000245207">
    <property type="component" value="Unassembled WGS sequence"/>
</dbReference>
<dbReference type="PANTHER" id="PTHR31769">
    <property type="entry name" value="OS07G0462200 PROTEIN-RELATED"/>
    <property type="match status" value="1"/>
</dbReference>
<keyword evidence="1" id="KW-1133">Transmembrane helix</keyword>
<gene>
    <name evidence="2" type="ORF">CTI12_AA551540</name>
</gene>